<evidence type="ECO:0000313" key="1">
    <source>
        <dbReference type="EMBL" id="PAV19140.1"/>
    </source>
</evidence>
<comment type="caution">
    <text evidence="1">The sequence shown here is derived from an EMBL/GenBank/DDBJ whole genome shotgun (WGS) entry which is preliminary data.</text>
</comment>
<reference evidence="1 2" key="1">
    <citation type="journal article" date="2017" name="Mol. Ecol.">
        <title>Comparative and population genomic landscape of Phellinus noxius: A hypervariable fungus causing root rot in trees.</title>
        <authorList>
            <person name="Chung C.L."/>
            <person name="Lee T.J."/>
            <person name="Akiba M."/>
            <person name="Lee H.H."/>
            <person name="Kuo T.H."/>
            <person name="Liu D."/>
            <person name="Ke H.M."/>
            <person name="Yokoi T."/>
            <person name="Roa M.B."/>
            <person name="Lu M.J."/>
            <person name="Chang Y.Y."/>
            <person name="Ann P.J."/>
            <person name="Tsai J.N."/>
            <person name="Chen C.Y."/>
            <person name="Tzean S.S."/>
            <person name="Ota Y."/>
            <person name="Hattori T."/>
            <person name="Sahashi N."/>
            <person name="Liou R.F."/>
            <person name="Kikuchi T."/>
            <person name="Tsai I.J."/>
        </authorList>
    </citation>
    <scope>NUCLEOTIDE SEQUENCE [LARGE SCALE GENOMIC DNA]</scope>
    <source>
        <strain evidence="1 2">FFPRI411160</strain>
    </source>
</reference>
<protein>
    <submittedName>
        <fullName evidence="1">Uncharacterized protein</fullName>
    </submittedName>
</protein>
<dbReference type="InParanoid" id="A0A286UHM7"/>
<proteinExistence type="predicted"/>
<evidence type="ECO:0000313" key="2">
    <source>
        <dbReference type="Proteomes" id="UP000217199"/>
    </source>
</evidence>
<dbReference type="EMBL" id="NBII01000005">
    <property type="protein sequence ID" value="PAV19140.1"/>
    <property type="molecule type" value="Genomic_DNA"/>
</dbReference>
<accession>A0A286UHM7</accession>
<organism evidence="1 2">
    <name type="scientific">Pyrrhoderma noxium</name>
    <dbReference type="NCBI Taxonomy" id="2282107"/>
    <lineage>
        <taxon>Eukaryota</taxon>
        <taxon>Fungi</taxon>
        <taxon>Dikarya</taxon>
        <taxon>Basidiomycota</taxon>
        <taxon>Agaricomycotina</taxon>
        <taxon>Agaricomycetes</taxon>
        <taxon>Hymenochaetales</taxon>
        <taxon>Hymenochaetaceae</taxon>
        <taxon>Pyrrhoderma</taxon>
    </lineage>
</organism>
<dbReference type="STRING" id="2282107.A0A286UHM7"/>
<gene>
    <name evidence="1" type="ORF">PNOK_0598400</name>
</gene>
<keyword evidence="2" id="KW-1185">Reference proteome</keyword>
<sequence>MSSLTVDAVLLGSSLTLSWFLYSRWKKSQIARIRNETFTGGLPDPDPLHDFNLATATTRNHLYVNKPVRVPYHQTMAHQPMHINDWIEIDKDLKWYIEQKTRVIQEQGKHVIDSLPENDAGCGELLEILVDYLPKRYPTLFEKIDCKGGGIWNKVTNEKFTSIEGRTGVDALTIVSRLVEDDFLMGREREDGHVYFTGGLVAFPGFYLLSKKINKSLRVVHEPVPYFNEKILLSVERTLKRFKPNEPFERTSWEIVDDRDLFFHNIATIEDGGKLSDSLHPKDLFFRVDHQTFRKLPRTNAIIFGVHPIMKRLEDLADSPLVPSLLIKVHEEGDKKLMDYKLAPVYQERMMPYLHELVERQIKNGLIRGDEDVSRFRELIKKGESPSNVQTSLTSPTESEIAIQLEKSRSFV</sequence>
<dbReference type="Proteomes" id="UP000217199">
    <property type="component" value="Unassembled WGS sequence"/>
</dbReference>
<dbReference type="OrthoDB" id="5043642at2759"/>
<dbReference type="AlphaFoldDB" id="A0A286UHM7"/>
<dbReference type="InterPro" id="IPR021848">
    <property type="entry name" value="HODM_asu-like"/>
</dbReference>
<name>A0A286UHM7_9AGAM</name>
<dbReference type="Pfam" id="PF11927">
    <property type="entry name" value="HODM_asu-like"/>
    <property type="match status" value="1"/>
</dbReference>